<evidence type="ECO:0000313" key="1">
    <source>
        <dbReference type="EMBL" id="KAH1182920.1"/>
    </source>
</evidence>
<gene>
    <name evidence="1" type="ORF">KIL84_004412</name>
</gene>
<sequence>MEGLFSGSAGQAPSITSSLYQLHEGARTPHAWIIGPDPVKRTQQSLLPASRVSTTLSSTRNDICFQERLGKTNFSVPQYRFPGRGYPGCDTITHRACVIKDHPVTQKGDFLGVLLCKANETLKA</sequence>
<dbReference type="Proteomes" id="UP000827986">
    <property type="component" value="Unassembled WGS sequence"/>
</dbReference>
<name>A0A9D3XPM2_9SAUR</name>
<proteinExistence type="predicted"/>
<dbReference type="EMBL" id="JAHDVG010000466">
    <property type="protein sequence ID" value="KAH1182920.1"/>
    <property type="molecule type" value="Genomic_DNA"/>
</dbReference>
<organism evidence="1 2">
    <name type="scientific">Mauremys mutica</name>
    <name type="common">yellowpond turtle</name>
    <dbReference type="NCBI Taxonomy" id="74926"/>
    <lineage>
        <taxon>Eukaryota</taxon>
        <taxon>Metazoa</taxon>
        <taxon>Chordata</taxon>
        <taxon>Craniata</taxon>
        <taxon>Vertebrata</taxon>
        <taxon>Euteleostomi</taxon>
        <taxon>Archelosauria</taxon>
        <taxon>Testudinata</taxon>
        <taxon>Testudines</taxon>
        <taxon>Cryptodira</taxon>
        <taxon>Durocryptodira</taxon>
        <taxon>Testudinoidea</taxon>
        <taxon>Geoemydidae</taxon>
        <taxon>Geoemydinae</taxon>
        <taxon>Mauremys</taxon>
    </lineage>
</organism>
<evidence type="ECO:0000313" key="2">
    <source>
        <dbReference type="Proteomes" id="UP000827986"/>
    </source>
</evidence>
<comment type="caution">
    <text evidence="1">The sequence shown here is derived from an EMBL/GenBank/DDBJ whole genome shotgun (WGS) entry which is preliminary data.</text>
</comment>
<keyword evidence="2" id="KW-1185">Reference proteome</keyword>
<dbReference type="AlphaFoldDB" id="A0A9D3XPM2"/>
<accession>A0A9D3XPM2</accession>
<protein>
    <submittedName>
        <fullName evidence="1">Uncharacterized protein</fullName>
    </submittedName>
</protein>
<reference evidence="1" key="1">
    <citation type="submission" date="2021-09" db="EMBL/GenBank/DDBJ databases">
        <title>The genome of Mauremys mutica provides insights into the evolution of semi-aquatic lifestyle.</title>
        <authorList>
            <person name="Gong S."/>
            <person name="Gao Y."/>
        </authorList>
    </citation>
    <scope>NUCLEOTIDE SEQUENCE</scope>
    <source>
        <strain evidence="1">MM-2020</strain>
        <tissue evidence="1">Muscle</tissue>
    </source>
</reference>